<dbReference type="InterPro" id="IPR050206">
    <property type="entry name" value="FtsK/SpoIIIE/SftA"/>
</dbReference>
<feature type="transmembrane region" description="Helical" evidence="6">
    <location>
        <begin position="244"/>
        <end position="262"/>
    </location>
</feature>
<dbReference type="InterPro" id="IPR032030">
    <property type="entry name" value="YscD_cytoplasmic_dom"/>
</dbReference>
<evidence type="ECO:0000256" key="1">
    <source>
        <dbReference type="ARBA" id="ARBA00022553"/>
    </source>
</evidence>
<feature type="transmembrane region" description="Helical" evidence="6">
    <location>
        <begin position="268"/>
        <end position="284"/>
    </location>
</feature>
<feature type="domain" description="FHA" evidence="7">
    <location>
        <begin position="129"/>
        <end position="177"/>
    </location>
</feature>
<feature type="region of interest" description="Disordered" evidence="5">
    <location>
        <begin position="497"/>
        <end position="520"/>
    </location>
</feature>
<keyword evidence="10" id="KW-1185">Reference proteome</keyword>
<dbReference type="EMBL" id="FUZQ01000002">
    <property type="protein sequence ID" value="SKC47694.1"/>
    <property type="molecule type" value="Genomic_DNA"/>
</dbReference>
<organism evidence="9 10">
    <name type="scientific">Krasilnikoviella flava</name>
    <dbReference type="NCBI Taxonomy" id="526729"/>
    <lineage>
        <taxon>Bacteria</taxon>
        <taxon>Bacillati</taxon>
        <taxon>Actinomycetota</taxon>
        <taxon>Actinomycetes</taxon>
        <taxon>Micrococcales</taxon>
        <taxon>Promicromonosporaceae</taxon>
        <taxon>Krasilnikoviella</taxon>
    </lineage>
</organism>
<sequence>MRIKLTLHRSDASAVDVAVTADATATVRDVAEALYSGDPGRRGAAAPDNLTLQVVGDGAAQHTVTAGRVLTPTSDVVQAGLRSGSGVSIVRLSDQFVHAGQDRGAAVAVLRVLEGPDAGREFHLPVGTSYLGRDRGMDIRLQDPQVSKRHARVIVGEQIEIHDLDSANGLEMGGKRMTRSALTSSDTVTVGQTVMSVVSLHRSTSLAPTSPVVEFNRSPRVVARFGEHKITAPKPPKPVPPGRLPWLPMLAPALMGLVMFAFFNNPRMLVFMFMSPLIMLGVYYDRRIARKKDFERAAELFEEAVTATQERIARTHAVERAVRMAEVPSLAESIDAVRRLGGLMWTHRPEHRGFLTLRLGMGSAPSRTEFTEPRENEAIPEHWERVLELQARCSVIDDVPAVGALRYGGNVGLAGPAGTVESVARAALLQMVALHSPSEVVVTALTSHRSREDWEWLQWVPHTGSPHSPLGTSDHLAADPGRGLALLTRLEDLIESRGVSLDGPPPLDGERDAEKDRGEAAPKPVLPAVVVLIEDDTPLERSRLVRLTERGPKANVHVVWVAPTVEQLPAACRTFVLLDGQDGAGAGMTGEVHYGRLAFPVRCEAADLATAAEVARILSPVVDVGAPVDDESDLPRSVSYLALAGTDLGSDAAGVVERWSENLSLTPRDGSPPVRRKTPTNLRALIGHNGVEQFYLDLRTQGPHALVGGTTGAGKSEFLQSWVLGMAAAHSPDRVTFLFVDYKGGAAFADCVHLPHTVGLVTDLSPHLVRRALSSLRAELHYREHLLNRKKAKDLASLERTGDPEAPPSLIIVVDEFAALVGEVPEFVDGVVDVAQRGRSLGLHLILATQRPAGVIKDNLRANTNLRIALRMADESDSKDVLGDKMAAHFPPSIPGRGAAKTGPGRLTTFQTGYAGGWTKDEPEPSPIDVEEMDFGTGRRWEMPTVARADDDGDPGPNDIARMVATIRYAASSAGVPAPRKPWLEELAATYDLALLPNPRTDSRLLLGVRDDPHGQAQPTVHYEPDLDGNLAVYGTGGTGKSTTLRTIAVSAGLTARGGPVQVYGIDCGSGGLSMLESLPHVGAVISGDDEERVSRLMRRLTEMLDERSARYADVRASTIDEYRRIANRPDEPRIIVLVDGIGSFRDNYEIFAGRGFSVYGAFSQLATDGRPVGIHLVMSGDRAVAVPPALASTVQKRIVHRMAREDDYMMLNVPKDVLTPASAPGRAIMHGQEAQVAVLGGDPNGAVQSRELAKLEQTMRRMGTVQAPGIARLPDNFTLDTLPVRTGELATIGLRDLDITPVGLPLRSPFMLSGPPGSGRTTAFVTLATALRRKGGTRLVYLSSRRTSLGALDLWDQQAANPEDVVELLKELTELLNAESVAPGGLAVMIENYTELTGTPAEKPLEAFVKLAVRKEHFVVGESESSTWSKAFTLAGPFKSGRNGILLTPGDTDGDTLMNTPLGRMRRKDFPPGRGFLITAGRAAKIHVALPG</sequence>
<proteinExistence type="predicted"/>
<dbReference type="CDD" id="cd01127">
    <property type="entry name" value="TrwB_TraG_TraD_VirD4"/>
    <property type="match status" value="1"/>
</dbReference>
<name>A0A1T5J8M3_9MICO</name>
<keyword evidence="6" id="KW-1133">Transmembrane helix</keyword>
<dbReference type="InterPro" id="IPR008984">
    <property type="entry name" value="SMAD_FHA_dom_sf"/>
</dbReference>
<accession>A0A1T5J8M3</accession>
<feature type="domain" description="FtsK" evidence="8">
    <location>
        <begin position="1018"/>
        <end position="1210"/>
    </location>
</feature>
<dbReference type="Gene3D" id="3.40.50.300">
    <property type="entry name" value="P-loop containing nucleotide triphosphate hydrolases"/>
    <property type="match status" value="4"/>
</dbReference>
<dbReference type="GO" id="GO:0003677">
    <property type="term" value="F:DNA binding"/>
    <property type="evidence" value="ECO:0007669"/>
    <property type="project" value="InterPro"/>
</dbReference>
<dbReference type="GO" id="GO:0005524">
    <property type="term" value="F:ATP binding"/>
    <property type="evidence" value="ECO:0007669"/>
    <property type="project" value="UniProtKB-UniRule"/>
</dbReference>
<dbReference type="Gene3D" id="2.60.200.20">
    <property type="match status" value="1"/>
</dbReference>
<dbReference type="SMART" id="SM00240">
    <property type="entry name" value="FHA"/>
    <property type="match status" value="1"/>
</dbReference>
<dbReference type="PANTHER" id="PTHR22683:SF1">
    <property type="entry name" value="TYPE VII SECRETION SYSTEM PROTEIN ESSC"/>
    <property type="match status" value="1"/>
</dbReference>
<dbReference type="STRING" id="526729.SAMN04324258_1131"/>
<dbReference type="CDD" id="cd00060">
    <property type="entry name" value="FHA"/>
    <property type="match status" value="1"/>
</dbReference>
<dbReference type="SMART" id="SM00382">
    <property type="entry name" value="AAA"/>
    <property type="match status" value="3"/>
</dbReference>
<gene>
    <name evidence="9" type="ORF">SAMN04324258_1131</name>
</gene>
<dbReference type="Pfam" id="PF16697">
    <property type="entry name" value="Yop-YscD_cpl"/>
    <property type="match status" value="1"/>
</dbReference>
<dbReference type="InterPro" id="IPR000253">
    <property type="entry name" value="FHA_dom"/>
</dbReference>
<dbReference type="InterPro" id="IPR003593">
    <property type="entry name" value="AAA+_ATPase"/>
</dbReference>
<feature type="binding site" evidence="4">
    <location>
        <begin position="709"/>
        <end position="716"/>
    </location>
    <ligand>
        <name>ATP</name>
        <dbReference type="ChEBI" id="CHEBI:30616"/>
    </ligand>
</feature>
<protein>
    <submittedName>
        <fullName evidence="9">DNA segregation ATPase FtsK/SpoIIIE, S-DNA-T family</fullName>
    </submittedName>
</protein>
<dbReference type="PANTHER" id="PTHR22683">
    <property type="entry name" value="SPORULATION PROTEIN RELATED"/>
    <property type="match status" value="1"/>
</dbReference>
<dbReference type="InterPro" id="IPR027417">
    <property type="entry name" value="P-loop_NTPase"/>
</dbReference>
<evidence type="ECO:0000256" key="4">
    <source>
        <dbReference type="PROSITE-ProRule" id="PRU00289"/>
    </source>
</evidence>
<dbReference type="PROSITE" id="PS50901">
    <property type="entry name" value="FTSK"/>
    <property type="match status" value="2"/>
</dbReference>
<evidence type="ECO:0000313" key="10">
    <source>
        <dbReference type="Proteomes" id="UP000189777"/>
    </source>
</evidence>
<keyword evidence="6" id="KW-0472">Membrane</keyword>
<dbReference type="OrthoDB" id="9807790at2"/>
<feature type="domain" description="FtsK" evidence="8">
    <location>
        <begin position="691"/>
        <end position="879"/>
    </location>
</feature>
<dbReference type="Pfam" id="PF01580">
    <property type="entry name" value="FtsK_SpoIIIE"/>
    <property type="match status" value="2"/>
</dbReference>
<dbReference type="InterPro" id="IPR002543">
    <property type="entry name" value="FtsK_dom"/>
</dbReference>
<feature type="compositionally biased region" description="Basic and acidic residues" evidence="5">
    <location>
        <begin position="508"/>
        <end position="520"/>
    </location>
</feature>
<dbReference type="SUPFAM" id="SSF49879">
    <property type="entry name" value="SMAD/FHA domain"/>
    <property type="match status" value="1"/>
</dbReference>
<evidence type="ECO:0000259" key="7">
    <source>
        <dbReference type="PROSITE" id="PS50006"/>
    </source>
</evidence>
<dbReference type="PROSITE" id="PS50006">
    <property type="entry name" value="FHA_DOMAIN"/>
    <property type="match status" value="1"/>
</dbReference>
<dbReference type="RefSeq" id="WP_079572310.1">
    <property type="nucleotide sequence ID" value="NZ_FUZQ01000002.1"/>
</dbReference>
<keyword evidence="6" id="KW-0812">Transmembrane</keyword>
<keyword evidence="1" id="KW-0597">Phosphoprotein</keyword>
<evidence type="ECO:0000313" key="9">
    <source>
        <dbReference type="EMBL" id="SKC47694.1"/>
    </source>
</evidence>
<keyword evidence="3 4" id="KW-0067">ATP-binding</keyword>
<evidence type="ECO:0000256" key="5">
    <source>
        <dbReference type="SAM" id="MobiDB-lite"/>
    </source>
</evidence>
<feature type="binding site" evidence="4">
    <location>
        <begin position="1035"/>
        <end position="1042"/>
    </location>
    <ligand>
        <name>ATP</name>
        <dbReference type="ChEBI" id="CHEBI:30616"/>
    </ligand>
</feature>
<evidence type="ECO:0000256" key="6">
    <source>
        <dbReference type="SAM" id="Phobius"/>
    </source>
</evidence>
<dbReference type="SUPFAM" id="SSF52540">
    <property type="entry name" value="P-loop containing nucleoside triphosphate hydrolases"/>
    <property type="match status" value="3"/>
</dbReference>
<evidence type="ECO:0000256" key="3">
    <source>
        <dbReference type="ARBA" id="ARBA00022840"/>
    </source>
</evidence>
<keyword evidence="2 4" id="KW-0547">Nucleotide-binding</keyword>
<dbReference type="Proteomes" id="UP000189777">
    <property type="component" value="Unassembled WGS sequence"/>
</dbReference>
<reference evidence="9 10" key="1">
    <citation type="submission" date="2017-02" db="EMBL/GenBank/DDBJ databases">
        <authorList>
            <person name="Peterson S.W."/>
        </authorList>
    </citation>
    <scope>NUCLEOTIDE SEQUENCE [LARGE SCALE GENOMIC DNA]</scope>
    <source>
        <strain evidence="9 10">DSM 21481</strain>
    </source>
</reference>
<evidence type="ECO:0000256" key="2">
    <source>
        <dbReference type="ARBA" id="ARBA00022741"/>
    </source>
</evidence>
<evidence type="ECO:0000259" key="8">
    <source>
        <dbReference type="PROSITE" id="PS50901"/>
    </source>
</evidence>